<evidence type="ECO:0000256" key="7">
    <source>
        <dbReference type="ARBA" id="ARBA00022827"/>
    </source>
</evidence>
<dbReference type="Proteomes" id="UP000077885">
    <property type="component" value="Unassembled WGS sequence"/>
</dbReference>
<dbReference type="GO" id="GO:0005737">
    <property type="term" value="C:cytoplasm"/>
    <property type="evidence" value="ECO:0007669"/>
    <property type="project" value="TreeGrafter"/>
</dbReference>
<evidence type="ECO:0000256" key="1">
    <source>
        <dbReference type="ARBA" id="ARBA00022490"/>
    </source>
</evidence>
<sequence length="517" mass="55577">MTPALIWQSIPAEQELAAALLRYPQAACIFLSDDFSGSLQQPGKGYLKTCAAPAANFIPVHTNPLQRDLYLLPASAAETLQQYGFGTLLWQNRPPAPQQPCQNKPWQIAPPPLPIERVLIIGGGIAGAATAHALARRGIESLILEQEAQPARAGSGNRQGLLYAKISAHPTLQTRLLLGSYGYSRRLLEHVLPASPDWQPCGVLHLNHNEGETRRNRQLAAKSANRHLYHAVSAAEAAALAGIPLAGQDGLFWPQGAWLNPPAFAAALLESPRIRLLTRHRLTGLQRHGKEWRLAVNTPQGEQIFSGSHIIFCCGAEQLADILPEALPLQFIRGQTSLAGASPFSRRLRCALSADGYISPEYLGQHCFGASFVPNSRSSAIVSAEDDANHAKLARLSPELAAALPNYQAGHAAVRADCYDHLPAVGALGDWAAMRLQYAKLAHDKNYPLPEQPCPHLPGLFANSGHGSRGLATAPLCGELVAAQMLGQPLPAEPKVAAALAPNRLLIRQIIHHQTAL</sequence>
<dbReference type="SUPFAM" id="SSF51905">
    <property type="entry name" value="FAD/NAD(P)-binding domain"/>
    <property type="match status" value="1"/>
</dbReference>
<keyword evidence="12" id="KW-1185">Reference proteome</keyword>
<keyword evidence="6" id="KW-0819">tRNA processing</keyword>
<dbReference type="Pfam" id="PF01266">
    <property type="entry name" value="DAO"/>
    <property type="match status" value="1"/>
</dbReference>
<evidence type="ECO:0000256" key="8">
    <source>
        <dbReference type="ARBA" id="ARBA00023002"/>
    </source>
</evidence>
<feature type="domain" description="FAD dependent oxidoreductase" evidence="10">
    <location>
        <begin position="117"/>
        <end position="483"/>
    </location>
</feature>
<evidence type="ECO:0000259" key="10">
    <source>
        <dbReference type="Pfam" id="PF01266"/>
    </source>
</evidence>
<gene>
    <name evidence="11" type="ORF">A7P95_08165</name>
</gene>
<keyword evidence="9" id="KW-0511">Multifunctional enzyme</keyword>
<dbReference type="EMBL" id="LXSL01000028">
    <property type="protein sequence ID" value="OAM26727.1"/>
    <property type="molecule type" value="Genomic_DNA"/>
</dbReference>
<dbReference type="PANTHER" id="PTHR13847:SF283">
    <property type="entry name" value="TRNA 5-METHYLAMINOMETHYL-2-THIOURIDINE BIOSYNTHESIS BIFUNCTIONAL PROTEIN MNMC"/>
    <property type="match status" value="1"/>
</dbReference>
<dbReference type="STRING" id="1795827.A7P95_08165"/>
<dbReference type="InterPro" id="IPR036188">
    <property type="entry name" value="FAD/NAD-bd_sf"/>
</dbReference>
<dbReference type="Gene3D" id="3.30.9.10">
    <property type="entry name" value="D-Amino Acid Oxidase, subunit A, domain 2"/>
    <property type="match status" value="1"/>
</dbReference>
<keyword evidence="3" id="KW-0285">Flavoprotein</keyword>
<evidence type="ECO:0000256" key="9">
    <source>
        <dbReference type="ARBA" id="ARBA00023268"/>
    </source>
</evidence>
<evidence type="ECO:0000256" key="3">
    <source>
        <dbReference type="ARBA" id="ARBA00022630"/>
    </source>
</evidence>
<dbReference type="InterPro" id="IPR006076">
    <property type="entry name" value="FAD-dep_OxRdtase"/>
</dbReference>
<dbReference type="RefSeq" id="WP_067593795.1">
    <property type="nucleotide sequence ID" value="NZ_LXSL01000028.1"/>
</dbReference>
<evidence type="ECO:0000313" key="11">
    <source>
        <dbReference type="EMBL" id="OAM26727.1"/>
    </source>
</evidence>
<keyword evidence="4" id="KW-0808">Transferase</keyword>
<dbReference type="GO" id="GO:0016645">
    <property type="term" value="F:oxidoreductase activity, acting on the CH-NH group of donors"/>
    <property type="evidence" value="ECO:0007669"/>
    <property type="project" value="InterPro"/>
</dbReference>
<dbReference type="Gene3D" id="3.50.50.60">
    <property type="entry name" value="FAD/NAD(P)-binding domain"/>
    <property type="match status" value="1"/>
</dbReference>
<proteinExistence type="predicted"/>
<dbReference type="GO" id="GO:0008033">
    <property type="term" value="P:tRNA processing"/>
    <property type="evidence" value="ECO:0007669"/>
    <property type="project" value="UniProtKB-KW"/>
</dbReference>
<keyword evidence="5" id="KW-0949">S-adenosyl-L-methionine</keyword>
<evidence type="ECO:0000313" key="12">
    <source>
        <dbReference type="Proteomes" id="UP000077885"/>
    </source>
</evidence>
<reference evidence="12" key="1">
    <citation type="submission" date="2016-05" db="EMBL/GenBank/DDBJ databases">
        <title>Draft genome of Corynebacterium afermentans subsp. afermentans LCDC 88199T.</title>
        <authorList>
            <person name="Bernier A.-M."/>
            <person name="Bernard K."/>
        </authorList>
    </citation>
    <scope>NUCLEOTIDE SEQUENCE [LARGE SCALE GENOMIC DNA]</scope>
    <source>
        <strain evidence="12">NML02-A-017</strain>
    </source>
</reference>
<keyword evidence="7" id="KW-0274">FAD</keyword>
<dbReference type="GO" id="GO:0008168">
    <property type="term" value="F:methyltransferase activity"/>
    <property type="evidence" value="ECO:0007669"/>
    <property type="project" value="UniProtKB-KW"/>
</dbReference>
<dbReference type="InterPro" id="IPR017610">
    <property type="entry name" value="tRNA_S-uridine_synth_MnmC_C"/>
</dbReference>
<dbReference type="AlphaFoldDB" id="A0A1A9RWT5"/>
<comment type="caution">
    <text evidence="11">The sequence shown here is derived from an EMBL/GenBank/DDBJ whole genome shotgun (WGS) entry which is preliminary data.</text>
</comment>
<name>A0A1A9RWT5_9NEIS</name>
<dbReference type="GO" id="GO:0032259">
    <property type="term" value="P:methylation"/>
    <property type="evidence" value="ECO:0007669"/>
    <property type="project" value="UniProtKB-KW"/>
</dbReference>
<organism evidence="11 12">
    <name type="scientific">Eikenella longinqua</name>
    <dbReference type="NCBI Taxonomy" id="1795827"/>
    <lineage>
        <taxon>Bacteria</taxon>
        <taxon>Pseudomonadati</taxon>
        <taxon>Pseudomonadota</taxon>
        <taxon>Betaproteobacteria</taxon>
        <taxon>Neisseriales</taxon>
        <taxon>Neisseriaceae</taxon>
        <taxon>Eikenella</taxon>
    </lineage>
</organism>
<evidence type="ECO:0000256" key="5">
    <source>
        <dbReference type="ARBA" id="ARBA00022691"/>
    </source>
</evidence>
<keyword evidence="1" id="KW-0963">Cytoplasm</keyword>
<keyword evidence="8" id="KW-0560">Oxidoreductase</keyword>
<keyword evidence="2" id="KW-0489">Methyltransferase</keyword>
<dbReference type="OrthoDB" id="9786494at2"/>
<dbReference type="NCBIfam" id="TIGR03197">
    <property type="entry name" value="MnmC_Cterm"/>
    <property type="match status" value="1"/>
</dbReference>
<dbReference type="PANTHER" id="PTHR13847">
    <property type="entry name" value="SARCOSINE DEHYDROGENASE-RELATED"/>
    <property type="match status" value="1"/>
</dbReference>
<protein>
    <submittedName>
        <fullName evidence="11">Oxidoreductase</fullName>
    </submittedName>
</protein>
<evidence type="ECO:0000256" key="6">
    <source>
        <dbReference type="ARBA" id="ARBA00022694"/>
    </source>
</evidence>
<evidence type="ECO:0000256" key="2">
    <source>
        <dbReference type="ARBA" id="ARBA00022603"/>
    </source>
</evidence>
<evidence type="ECO:0000256" key="4">
    <source>
        <dbReference type="ARBA" id="ARBA00022679"/>
    </source>
</evidence>
<accession>A0A1A9RWT5</accession>